<dbReference type="GO" id="GO:0006631">
    <property type="term" value="P:fatty acid metabolic process"/>
    <property type="evidence" value="ECO:0007669"/>
    <property type="project" value="TreeGrafter"/>
</dbReference>
<dbReference type="InterPro" id="IPR025110">
    <property type="entry name" value="AMP-bd_C"/>
</dbReference>
<feature type="domain" description="AMP-binding enzyme C-terminal" evidence="4">
    <location>
        <begin position="446"/>
        <end position="521"/>
    </location>
</feature>
<name>A0A848DRI0_9PSEU</name>
<dbReference type="Gene3D" id="3.40.50.12780">
    <property type="entry name" value="N-terminal domain of ligase-like"/>
    <property type="match status" value="1"/>
</dbReference>
<evidence type="ECO:0000313" key="6">
    <source>
        <dbReference type="Proteomes" id="UP000586918"/>
    </source>
</evidence>
<gene>
    <name evidence="5" type="ORF">HF519_26185</name>
</gene>
<organism evidence="5 6">
    <name type="scientific">Pseudonocardia bannensis</name>
    <dbReference type="NCBI Taxonomy" id="630973"/>
    <lineage>
        <taxon>Bacteria</taxon>
        <taxon>Bacillati</taxon>
        <taxon>Actinomycetota</taxon>
        <taxon>Actinomycetes</taxon>
        <taxon>Pseudonocardiales</taxon>
        <taxon>Pseudonocardiaceae</taxon>
        <taxon>Pseudonocardia</taxon>
    </lineage>
</organism>
<keyword evidence="2 5" id="KW-0436">Ligase</keyword>
<dbReference type="PANTHER" id="PTHR43201">
    <property type="entry name" value="ACYL-COA SYNTHETASE"/>
    <property type="match status" value="1"/>
</dbReference>
<dbReference type="Gene3D" id="3.30.300.30">
    <property type="match status" value="1"/>
</dbReference>
<dbReference type="AlphaFoldDB" id="A0A848DRI0"/>
<accession>A0A848DRI0</accession>
<dbReference type="Pfam" id="PF00501">
    <property type="entry name" value="AMP-binding"/>
    <property type="match status" value="1"/>
</dbReference>
<reference evidence="5 6" key="1">
    <citation type="submission" date="2020-04" db="EMBL/GenBank/DDBJ databases">
        <authorList>
            <person name="Klaysubun C."/>
            <person name="Duangmal K."/>
            <person name="Lipun K."/>
        </authorList>
    </citation>
    <scope>NUCLEOTIDE SEQUENCE [LARGE SCALE GENOMIC DNA]</scope>
    <source>
        <strain evidence="5 6">DSM 45300</strain>
    </source>
</reference>
<proteinExistence type="inferred from homology"/>
<dbReference type="FunFam" id="3.30.300.30:FF:000008">
    <property type="entry name" value="2,3-dihydroxybenzoate-AMP ligase"/>
    <property type="match status" value="1"/>
</dbReference>
<evidence type="ECO:0000256" key="2">
    <source>
        <dbReference type="ARBA" id="ARBA00022598"/>
    </source>
</evidence>
<dbReference type="Proteomes" id="UP000586918">
    <property type="component" value="Unassembled WGS sequence"/>
</dbReference>
<evidence type="ECO:0000259" key="3">
    <source>
        <dbReference type="Pfam" id="PF00501"/>
    </source>
</evidence>
<dbReference type="GO" id="GO:0031956">
    <property type="term" value="F:medium-chain fatty acid-CoA ligase activity"/>
    <property type="evidence" value="ECO:0007669"/>
    <property type="project" value="TreeGrafter"/>
</dbReference>
<dbReference type="Pfam" id="PF13193">
    <property type="entry name" value="AMP-binding_C"/>
    <property type="match status" value="1"/>
</dbReference>
<dbReference type="InterPro" id="IPR000873">
    <property type="entry name" value="AMP-dep_synth/lig_dom"/>
</dbReference>
<sequence length="536" mass="56698">MPAGEGFWCYPPCRPPVRGSCTVGERVCSWIDYHAARTPERTALVDLATGRRFSYADLAGRVKALAYHLADARGIGPGDRVAALTRNSSNVFEIQYACALIGAIFVPLNWRLTVSEIVAVCRDARPAVLLHESAVAAAAAAVSAECGQFPCLRWASEAGEDDEYEAALGRPAPAGWAPTPPDEDDPWTIIYTSGTTGLPKGVVRTHRNERATILGTIAAGEVTASSVCLTVLPTFHVAGLDLFANPALFLGGTVLVMRTFEPRQALQLLTDPAAGVTHLCGVPANYQFMSQLPEFADAPLRPFFGAVGGSPVPAALLELWAGRGVDLTTVFGITEAGSTVITTAPGPGLKAPRGAVGIPVMHAEVRIVDADGVPQPAGRIGELCVRGPAVTPGYWQRPDLTAQAIDGDGWLATGDAAYRDEDGVVVLVDRWKDMYISGGENVYPAEVENALYQHPAVAQAAVIGVPHERWGETGAAFVVLDRERTATAEELTGWCRERVAAFKVPGVVHLVDELPRNATGKILKNALRALATGASS</sequence>
<dbReference type="SUPFAM" id="SSF56801">
    <property type="entry name" value="Acetyl-CoA synthetase-like"/>
    <property type="match status" value="1"/>
</dbReference>
<protein>
    <submittedName>
        <fullName evidence="5">Long-chain fatty acid--CoA ligase</fullName>
    </submittedName>
</protein>
<keyword evidence="6" id="KW-1185">Reference proteome</keyword>
<dbReference type="PROSITE" id="PS00455">
    <property type="entry name" value="AMP_BINDING"/>
    <property type="match status" value="1"/>
</dbReference>
<feature type="domain" description="AMP-dependent synthetase/ligase" evidence="3">
    <location>
        <begin position="33"/>
        <end position="395"/>
    </location>
</feature>
<comment type="similarity">
    <text evidence="1">Belongs to the ATP-dependent AMP-binding enzyme family.</text>
</comment>
<evidence type="ECO:0000259" key="4">
    <source>
        <dbReference type="Pfam" id="PF13193"/>
    </source>
</evidence>
<evidence type="ECO:0000313" key="5">
    <source>
        <dbReference type="EMBL" id="NMH94991.1"/>
    </source>
</evidence>
<dbReference type="EMBL" id="JAAXKZ010000146">
    <property type="protein sequence ID" value="NMH94991.1"/>
    <property type="molecule type" value="Genomic_DNA"/>
</dbReference>
<dbReference type="InterPro" id="IPR045851">
    <property type="entry name" value="AMP-bd_C_sf"/>
</dbReference>
<evidence type="ECO:0000256" key="1">
    <source>
        <dbReference type="ARBA" id="ARBA00006432"/>
    </source>
</evidence>
<dbReference type="InterPro" id="IPR042099">
    <property type="entry name" value="ANL_N_sf"/>
</dbReference>
<dbReference type="InterPro" id="IPR020845">
    <property type="entry name" value="AMP-binding_CS"/>
</dbReference>
<dbReference type="PANTHER" id="PTHR43201:SF5">
    <property type="entry name" value="MEDIUM-CHAIN ACYL-COA LIGASE ACSF2, MITOCHONDRIAL"/>
    <property type="match status" value="1"/>
</dbReference>
<comment type="caution">
    <text evidence="5">The sequence shown here is derived from an EMBL/GenBank/DDBJ whole genome shotgun (WGS) entry which is preliminary data.</text>
</comment>